<sequence>MGTVQWETDFRRTLTIASAATESDVLDLAGLGARSIWGLNIISPTTLPDTVKIHVSDIPAGTFQVLQSGGTDITIPAGKSTQLDLLTVGALKLVADSAVGADRDFRIIGGLVN</sequence>
<comment type="caution">
    <text evidence="1">The sequence shown here is derived from an EMBL/GenBank/DDBJ whole genome shotgun (WGS) entry which is preliminary data.</text>
</comment>
<name>A0A0F9L759_9ZZZZ</name>
<organism evidence="1">
    <name type="scientific">marine sediment metagenome</name>
    <dbReference type="NCBI Taxonomy" id="412755"/>
    <lineage>
        <taxon>unclassified sequences</taxon>
        <taxon>metagenomes</taxon>
        <taxon>ecological metagenomes</taxon>
    </lineage>
</organism>
<dbReference type="AlphaFoldDB" id="A0A0F9L759"/>
<proteinExistence type="predicted"/>
<accession>A0A0F9L759</accession>
<protein>
    <submittedName>
        <fullName evidence="1">Uncharacterized protein</fullName>
    </submittedName>
</protein>
<reference evidence="1" key="1">
    <citation type="journal article" date="2015" name="Nature">
        <title>Complex archaea that bridge the gap between prokaryotes and eukaryotes.</title>
        <authorList>
            <person name="Spang A."/>
            <person name="Saw J.H."/>
            <person name="Jorgensen S.L."/>
            <person name="Zaremba-Niedzwiedzka K."/>
            <person name="Martijn J."/>
            <person name="Lind A.E."/>
            <person name="van Eijk R."/>
            <person name="Schleper C."/>
            <person name="Guy L."/>
            <person name="Ettema T.J."/>
        </authorList>
    </citation>
    <scope>NUCLEOTIDE SEQUENCE</scope>
</reference>
<gene>
    <name evidence="1" type="ORF">LCGC14_1311650</name>
</gene>
<evidence type="ECO:0000313" key="1">
    <source>
        <dbReference type="EMBL" id="KKM83211.1"/>
    </source>
</evidence>
<dbReference type="EMBL" id="LAZR01007748">
    <property type="protein sequence ID" value="KKM83211.1"/>
    <property type="molecule type" value="Genomic_DNA"/>
</dbReference>